<dbReference type="AlphaFoldDB" id="A7NJF5"/>
<dbReference type="CDD" id="cd02016">
    <property type="entry name" value="TPP_E1_OGDC_like"/>
    <property type="match status" value="1"/>
</dbReference>
<dbReference type="InterPro" id="IPR042179">
    <property type="entry name" value="KGD_C_sf"/>
</dbReference>
<evidence type="ECO:0000313" key="9">
    <source>
        <dbReference type="Proteomes" id="UP000000263"/>
    </source>
</evidence>
<feature type="region of interest" description="Disordered" evidence="6">
    <location>
        <begin position="532"/>
        <end position="554"/>
    </location>
</feature>
<dbReference type="Gene3D" id="3.40.50.11610">
    <property type="entry name" value="Multifunctional 2-oxoglutarate metabolism enzyme, C-terminal domain"/>
    <property type="match status" value="1"/>
</dbReference>
<dbReference type="Gene3D" id="3.40.50.970">
    <property type="match status" value="1"/>
</dbReference>
<evidence type="ECO:0000256" key="1">
    <source>
        <dbReference type="ARBA" id="ARBA00001964"/>
    </source>
</evidence>
<dbReference type="InterPro" id="IPR029061">
    <property type="entry name" value="THDP-binding"/>
</dbReference>
<dbReference type="GO" id="GO:0030976">
    <property type="term" value="F:thiamine pyrophosphate binding"/>
    <property type="evidence" value="ECO:0007669"/>
    <property type="project" value="InterPro"/>
</dbReference>
<evidence type="ECO:0000256" key="6">
    <source>
        <dbReference type="SAM" id="MobiDB-lite"/>
    </source>
</evidence>
<comment type="cofactor">
    <cofactor evidence="1">
        <name>thiamine diphosphate</name>
        <dbReference type="ChEBI" id="CHEBI:58937"/>
    </cofactor>
</comment>
<dbReference type="Gene3D" id="1.10.287.1150">
    <property type="entry name" value="TPP helical domain"/>
    <property type="match status" value="1"/>
</dbReference>
<dbReference type="STRING" id="383372.Rcas_1532"/>
<dbReference type="GO" id="GO:0005829">
    <property type="term" value="C:cytosol"/>
    <property type="evidence" value="ECO:0007669"/>
    <property type="project" value="TreeGrafter"/>
</dbReference>
<dbReference type="Pfam" id="PF16078">
    <property type="entry name" value="2-oxogl_dehyd_N"/>
    <property type="match status" value="1"/>
</dbReference>
<dbReference type="GO" id="GO:0004591">
    <property type="term" value="F:oxoglutarate dehydrogenase (succinyl-transferring) activity"/>
    <property type="evidence" value="ECO:0007669"/>
    <property type="project" value="UniProtKB-EC"/>
</dbReference>
<dbReference type="GO" id="GO:0006099">
    <property type="term" value="P:tricarboxylic acid cycle"/>
    <property type="evidence" value="ECO:0007669"/>
    <property type="project" value="TreeGrafter"/>
</dbReference>
<dbReference type="HOGENOM" id="CLU_004709_1_0_0"/>
<comment type="catalytic activity">
    <reaction evidence="5">
        <text>N(6)-[(R)-lipoyl]-L-lysyl-[protein] + 2-oxoglutarate + H(+) = N(6)-[(R)-S(8)-succinyldihydrolipoyl]-L-lysyl-[protein] + CO2</text>
        <dbReference type="Rhea" id="RHEA:12188"/>
        <dbReference type="Rhea" id="RHEA-COMP:10474"/>
        <dbReference type="Rhea" id="RHEA-COMP:20092"/>
        <dbReference type="ChEBI" id="CHEBI:15378"/>
        <dbReference type="ChEBI" id="CHEBI:16526"/>
        <dbReference type="ChEBI" id="CHEBI:16810"/>
        <dbReference type="ChEBI" id="CHEBI:83099"/>
        <dbReference type="ChEBI" id="CHEBI:83120"/>
        <dbReference type="EC" id="1.2.4.2"/>
    </reaction>
</comment>
<evidence type="ECO:0000256" key="2">
    <source>
        <dbReference type="ARBA" id="ARBA00012280"/>
    </source>
</evidence>
<proteinExistence type="predicted"/>
<dbReference type="InterPro" id="IPR032106">
    <property type="entry name" value="2-oxogl_dehyd_N"/>
</dbReference>
<evidence type="ECO:0000256" key="3">
    <source>
        <dbReference type="ARBA" id="ARBA00023002"/>
    </source>
</evidence>
<dbReference type="InterPro" id="IPR005475">
    <property type="entry name" value="Transketolase-like_Pyr-bd"/>
</dbReference>
<sequence length="953" mass="105274">MPADTLFHGPNAGYVIELYERYRANPESVDPATRTFFAHWSPEEIATVAVATPPPAALPMIDLQTAPDIDLSKAHIGPTSPIDVTHTVAAARLIRYIRELGHLAARIDPLGSDPPGDPGLDAAIHDVTDADLALLPAYIVRGPLAAESRNALDGVQKLREVYCGTIGYETDHVQVFEERAWIRDAVESRRFFYGFDDVRKRELLERLTEVETFERYLHQTFVGQKRFSIEGCDMLIPMIDSIIRNAAVGGVREVVIGMAHRGRLNVLAHILGKPYSAILSEFLTAGRDAALSPAGRGAAGWVGDVKYHLGAHRAFREAGIEQMPITLAPNPSHLEFVNPVVAGRARAVQEQCDQAGAPVQDKRASLPILIHGDAAFPGQGIVAETLNLANLAGYSTGGTIHIIVNNQIGFTTSPREGRSTLYASDLAKGFEIPIVHVNADDVEGCIAVARMAYAYRERFGKDFLIDLVGYRRWGHNEGDEPAFTQPTMYTIIARHPTVREQWASKLIAEGVISAEESNQMMTTVWDRLQQARSEAEAHPHFEEPPPSPPPGIARRTHTAVAAERLVALNEALLQWPPGFRAHPRLERMLERRRTALHMPGAIEWAHAEILAFASLLEEGIPIRLTGQDVERGTFSQRHLVLHDAQTDERWCPLQALPQARASFAVYNSPLSEAAALGFEFGYSAHNPQALVIWEAQFGDFANGAQVIIDQFIVSARKKWGQTPALVMLLPHGYEGQGPEHSSARLERFLQLAAEDNIRVANCTTAAQYFHLLRRQALLLNADPRPLIVMTPKSLLRHPRAASSLHDLSEGRFQRVIDDPQARERPADVARLVLCSGKIYVDLLSASDTPLTNGVAVVRLEELYSFPVDELRDVLAGYPNLQEVIWLQEEPENMGAWRYVAPRLRELIGPDLTLSYVGRPASASPSEGSLALHLIEQQRLIAEALRAPAVEQYH</sequence>
<dbReference type="SMART" id="SM00861">
    <property type="entry name" value="Transket_pyr"/>
    <property type="match status" value="1"/>
</dbReference>
<evidence type="ECO:0000259" key="7">
    <source>
        <dbReference type="SMART" id="SM00861"/>
    </source>
</evidence>
<name>A7NJF5_ROSCS</name>
<dbReference type="NCBIfam" id="TIGR00239">
    <property type="entry name" value="2oxo_dh_E1"/>
    <property type="match status" value="1"/>
</dbReference>
<evidence type="ECO:0000313" key="8">
    <source>
        <dbReference type="EMBL" id="ABU57625.1"/>
    </source>
</evidence>
<dbReference type="EMBL" id="CP000804">
    <property type="protein sequence ID" value="ABU57625.1"/>
    <property type="molecule type" value="Genomic_DNA"/>
</dbReference>
<reference evidence="8 9" key="1">
    <citation type="submission" date="2007-08" db="EMBL/GenBank/DDBJ databases">
        <title>Complete sequence of Roseiflexus castenholzii DSM 13941.</title>
        <authorList>
            <consortium name="US DOE Joint Genome Institute"/>
            <person name="Copeland A."/>
            <person name="Lucas S."/>
            <person name="Lapidus A."/>
            <person name="Barry K."/>
            <person name="Glavina del Rio T."/>
            <person name="Dalin E."/>
            <person name="Tice H."/>
            <person name="Pitluck S."/>
            <person name="Thompson L.S."/>
            <person name="Brettin T."/>
            <person name="Bruce D."/>
            <person name="Detter J.C."/>
            <person name="Han C."/>
            <person name="Tapia R."/>
            <person name="Schmutz J."/>
            <person name="Larimer F."/>
            <person name="Land M."/>
            <person name="Hauser L."/>
            <person name="Kyrpides N."/>
            <person name="Mikhailova N."/>
            <person name="Bryant D.A."/>
            <person name="Hanada S."/>
            <person name="Tsukatani Y."/>
            <person name="Richardson P."/>
        </authorList>
    </citation>
    <scope>NUCLEOTIDE SEQUENCE [LARGE SCALE GENOMIC DNA]</scope>
    <source>
        <strain evidence="9">DSM 13941 / HLO8</strain>
    </source>
</reference>
<dbReference type="Gene3D" id="3.40.50.12470">
    <property type="match status" value="1"/>
</dbReference>
<accession>A7NJF5</accession>
<dbReference type="InterPro" id="IPR011603">
    <property type="entry name" value="2oxoglutarate_DH_E1"/>
</dbReference>
<evidence type="ECO:0000256" key="4">
    <source>
        <dbReference type="ARBA" id="ARBA00023052"/>
    </source>
</evidence>
<dbReference type="Pfam" id="PF16870">
    <property type="entry name" value="OxoGdeHyase_C"/>
    <property type="match status" value="1"/>
</dbReference>
<dbReference type="PANTHER" id="PTHR23152">
    <property type="entry name" value="2-OXOGLUTARATE DEHYDROGENASE"/>
    <property type="match status" value="1"/>
</dbReference>
<keyword evidence="9" id="KW-1185">Reference proteome</keyword>
<keyword evidence="4" id="KW-0786">Thiamine pyrophosphate</keyword>
<protein>
    <recommendedName>
        <fullName evidence="2">oxoglutarate dehydrogenase (succinyl-transferring)</fullName>
        <ecNumber evidence="2">1.2.4.2</ecNumber>
    </recommendedName>
</protein>
<dbReference type="Pfam" id="PF00676">
    <property type="entry name" value="E1_dh"/>
    <property type="match status" value="1"/>
</dbReference>
<dbReference type="NCBIfam" id="NF008907">
    <property type="entry name" value="PRK12270.1"/>
    <property type="match status" value="1"/>
</dbReference>
<evidence type="ECO:0000256" key="5">
    <source>
        <dbReference type="ARBA" id="ARBA00051911"/>
    </source>
</evidence>
<dbReference type="Pfam" id="PF02779">
    <property type="entry name" value="Transket_pyr"/>
    <property type="match status" value="1"/>
</dbReference>
<dbReference type="FunFam" id="3.40.50.970:FF:000036">
    <property type="entry name" value="2-oxoglutarate dehydrogenase E1 component"/>
    <property type="match status" value="1"/>
</dbReference>
<keyword evidence="3 8" id="KW-0560">Oxidoreductase</keyword>
<dbReference type="GO" id="GO:0045252">
    <property type="term" value="C:oxoglutarate dehydrogenase complex"/>
    <property type="evidence" value="ECO:0007669"/>
    <property type="project" value="TreeGrafter"/>
</dbReference>
<organism evidence="8 9">
    <name type="scientific">Roseiflexus castenholzii (strain DSM 13941 / HLO8)</name>
    <dbReference type="NCBI Taxonomy" id="383372"/>
    <lineage>
        <taxon>Bacteria</taxon>
        <taxon>Bacillati</taxon>
        <taxon>Chloroflexota</taxon>
        <taxon>Chloroflexia</taxon>
        <taxon>Chloroflexales</taxon>
        <taxon>Roseiflexineae</taxon>
        <taxon>Roseiflexaceae</taxon>
        <taxon>Roseiflexus</taxon>
    </lineage>
</organism>
<dbReference type="InterPro" id="IPR001017">
    <property type="entry name" value="DH_E1"/>
</dbReference>
<dbReference type="NCBIfam" id="NF006914">
    <property type="entry name" value="PRK09404.1"/>
    <property type="match status" value="1"/>
</dbReference>
<dbReference type="KEGG" id="rca:Rcas_1532"/>
<dbReference type="SUPFAM" id="SSF52518">
    <property type="entry name" value="Thiamin diphosphate-binding fold (THDP-binding)"/>
    <property type="match status" value="2"/>
</dbReference>
<dbReference type="Proteomes" id="UP000000263">
    <property type="component" value="Chromosome"/>
</dbReference>
<dbReference type="RefSeq" id="WP_012120053.1">
    <property type="nucleotide sequence ID" value="NC_009767.1"/>
</dbReference>
<dbReference type="PIRSF" id="PIRSF000157">
    <property type="entry name" value="Oxoglu_dh_E1"/>
    <property type="match status" value="1"/>
</dbReference>
<dbReference type="OrthoDB" id="9759785at2"/>
<gene>
    <name evidence="8" type="ordered locus">Rcas_1532</name>
</gene>
<feature type="compositionally biased region" description="Basic and acidic residues" evidence="6">
    <location>
        <begin position="533"/>
        <end position="543"/>
    </location>
</feature>
<dbReference type="InterPro" id="IPR031717">
    <property type="entry name" value="ODO-1/KGD_C"/>
</dbReference>
<dbReference type="eggNOG" id="COG0567">
    <property type="taxonomic scope" value="Bacteria"/>
</dbReference>
<dbReference type="EC" id="1.2.4.2" evidence="2"/>
<feature type="domain" description="Transketolase-like pyrimidine-binding" evidence="7">
    <location>
        <begin position="602"/>
        <end position="797"/>
    </location>
</feature>
<dbReference type="PANTHER" id="PTHR23152:SF4">
    <property type="entry name" value="2-OXOADIPATE DEHYDROGENASE COMPLEX COMPONENT E1"/>
    <property type="match status" value="1"/>
</dbReference>